<dbReference type="InterPro" id="IPR025388">
    <property type="entry name" value="Alginate_export_dom"/>
</dbReference>
<proteinExistence type="predicted"/>
<dbReference type="eggNOG" id="COG3637">
    <property type="taxonomic scope" value="Bacteria"/>
</dbReference>
<dbReference type="Gene3D" id="2.40.160.100">
    <property type="match status" value="1"/>
</dbReference>
<dbReference type="RefSeq" id="WP_012111305.1">
    <property type="nucleotide sequence ID" value="NC_009719.1"/>
</dbReference>
<evidence type="ECO:0000256" key="1">
    <source>
        <dbReference type="SAM" id="SignalP"/>
    </source>
</evidence>
<protein>
    <recommendedName>
        <fullName evidence="2">Alginate export domain-containing protein</fullName>
    </recommendedName>
</protein>
<dbReference type="EMBL" id="CP000774">
    <property type="protein sequence ID" value="ABS63996.1"/>
    <property type="molecule type" value="Genomic_DNA"/>
</dbReference>
<keyword evidence="4" id="KW-1185">Reference proteome</keyword>
<organism evidence="3 4">
    <name type="scientific">Parvibaculum lavamentivorans (strain DS-1 / DSM 13023 / NCIMB 13966)</name>
    <dbReference type="NCBI Taxonomy" id="402881"/>
    <lineage>
        <taxon>Bacteria</taxon>
        <taxon>Pseudomonadati</taxon>
        <taxon>Pseudomonadota</taxon>
        <taxon>Alphaproteobacteria</taxon>
        <taxon>Hyphomicrobiales</taxon>
        <taxon>Parvibaculaceae</taxon>
        <taxon>Parvibaculum</taxon>
    </lineage>
</organism>
<feature type="chain" id="PRO_5002710550" description="Alginate export domain-containing protein" evidence="1">
    <location>
        <begin position="20"/>
        <end position="449"/>
    </location>
</feature>
<evidence type="ECO:0000313" key="3">
    <source>
        <dbReference type="EMBL" id="ABS63996.1"/>
    </source>
</evidence>
<dbReference type="KEGG" id="pla:Plav_2386"/>
<feature type="signal peptide" evidence="1">
    <location>
        <begin position="1"/>
        <end position="19"/>
    </location>
</feature>
<evidence type="ECO:0000259" key="2">
    <source>
        <dbReference type="Pfam" id="PF13372"/>
    </source>
</evidence>
<dbReference type="Pfam" id="PF13372">
    <property type="entry name" value="Alginate_exp"/>
    <property type="match status" value="1"/>
</dbReference>
<gene>
    <name evidence="3" type="ordered locus">Plav_2386</name>
</gene>
<dbReference type="STRING" id="402881.Plav_2386"/>
<dbReference type="InterPro" id="IPR053728">
    <property type="entry name" value="Alginate_Permeability_Chnl"/>
</dbReference>
<dbReference type="SUPFAM" id="SSF56935">
    <property type="entry name" value="Porins"/>
    <property type="match status" value="1"/>
</dbReference>
<dbReference type="OrthoDB" id="311329at2"/>
<dbReference type="HOGENOM" id="CLU_035025_0_0_5"/>
<dbReference type="Proteomes" id="UP000006377">
    <property type="component" value="Chromosome"/>
</dbReference>
<keyword evidence="1" id="KW-0732">Signal</keyword>
<feature type="domain" description="Alginate export" evidence="2">
    <location>
        <begin position="61"/>
        <end position="436"/>
    </location>
</feature>
<sequence length="449" mass="49276">MRAVAFALLLVAFPDAVKAACGTGFMKLRFDEDPSCFRTEAPGDALDRLKFMPLDRDGDVWLGMGGEIRQRYEYTNNPAFGAARQDKAGVWLQRYVLHGDLHLGSRLRLFGQLSSALESGRAGGGSPVDENRLEIQNAFADVTPFQVPLTLRAGRQELQFGSGRLVDVREGPNVRRSFDGIRAFVAAGGWRVDALAVRPRLSRPGAFDDKTNHGQSLWGLYAAGPGLDLYYLGFQSDASVFVQGTAKEHRHSIGARLWGARDGWDWNLESLYQFGSFGAGDISAWTVASETGYRWETAAWQPRVALSANIASGDDDPADGDLGTFSPLFPRGNYFSEAAVLGPRNFYNLHAFLTVEPAQDWTLTTDVNFFWRLETEDGVYTPGGSLLRGPGGSDERFVGSAFSLSSSHTLSQRIDATAIYTHFSAGDFLESTGSSADIDFLELTLRFRF</sequence>
<name>A7HVR3_PARL1</name>
<accession>A7HVR3</accession>
<evidence type="ECO:0000313" key="4">
    <source>
        <dbReference type="Proteomes" id="UP000006377"/>
    </source>
</evidence>
<reference evidence="3 4" key="1">
    <citation type="journal article" date="2011" name="Stand. Genomic Sci.">
        <title>Complete genome sequence of Parvibaculum lavamentivorans type strain (DS-1(T)).</title>
        <authorList>
            <person name="Schleheck D."/>
            <person name="Weiss M."/>
            <person name="Pitluck S."/>
            <person name="Bruce D."/>
            <person name="Land M.L."/>
            <person name="Han S."/>
            <person name="Saunders E."/>
            <person name="Tapia R."/>
            <person name="Detter C."/>
            <person name="Brettin T."/>
            <person name="Han J."/>
            <person name="Woyke T."/>
            <person name="Goodwin L."/>
            <person name="Pennacchio L."/>
            <person name="Nolan M."/>
            <person name="Cook A.M."/>
            <person name="Kjelleberg S."/>
            <person name="Thomas T."/>
        </authorList>
    </citation>
    <scope>NUCLEOTIDE SEQUENCE [LARGE SCALE GENOMIC DNA]</scope>
    <source>
        <strain evidence="4">DS-1 / DSM 13023 / NCIMB 13966</strain>
    </source>
</reference>
<dbReference type="AlphaFoldDB" id="A7HVR3"/>